<reference evidence="10" key="1">
    <citation type="submission" date="2016-10" db="EMBL/GenBank/DDBJ databases">
        <authorList>
            <person name="Varghese N."/>
            <person name="Submissions S."/>
        </authorList>
    </citation>
    <scope>NUCLEOTIDE SEQUENCE [LARGE SCALE GENOMIC DNA]</scope>
    <source>
        <strain evidence="10">DSM 45501</strain>
    </source>
</reference>
<dbReference type="GO" id="GO:0051539">
    <property type="term" value="F:4 iron, 4 sulfur cluster binding"/>
    <property type="evidence" value="ECO:0007669"/>
    <property type="project" value="UniProtKB-KW"/>
</dbReference>
<keyword evidence="2" id="KW-0489">Methyltransferase</keyword>
<evidence type="ECO:0000256" key="4">
    <source>
        <dbReference type="ARBA" id="ARBA00022691"/>
    </source>
</evidence>
<gene>
    <name evidence="9" type="ORF">SAMN04487904_11133</name>
</gene>
<dbReference type="GO" id="GO:0003824">
    <property type="term" value="F:catalytic activity"/>
    <property type="evidence" value="ECO:0007669"/>
    <property type="project" value="InterPro"/>
</dbReference>
<dbReference type="SFLD" id="SFLDG01082">
    <property type="entry name" value="B12-binding_domain_containing"/>
    <property type="match status" value="1"/>
</dbReference>
<evidence type="ECO:0000256" key="2">
    <source>
        <dbReference type="ARBA" id="ARBA00022603"/>
    </source>
</evidence>
<dbReference type="Pfam" id="PF04055">
    <property type="entry name" value="Radical_SAM"/>
    <property type="match status" value="1"/>
</dbReference>
<dbReference type="InterPro" id="IPR006638">
    <property type="entry name" value="Elp3/MiaA/NifB-like_rSAM"/>
</dbReference>
<evidence type="ECO:0000256" key="1">
    <source>
        <dbReference type="ARBA" id="ARBA00001966"/>
    </source>
</evidence>
<dbReference type="InterPro" id="IPR023404">
    <property type="entry name" value="rSAM_horseshoe"/>
</dbReference>
<dbReference type="PANTHER" id="PTHR43409:SF7">
    <property type="entry name" value="BLL1977 PROTEIN"/>
    <property type="match status" value="1"/>
</dbReference>
<evidence type="ECO:0000259" key="8">
    <source>
        <dbReference type="PROSITE" id="PS51918"/>
    </source>
</evidence>
<evidence type="ECO:0000313" key="9">
    <source>
        <dbReference type="EMBL" id="SFT86185.1"/>
    </source>
</evidence>
<dbReference type="Gene3D" id="3.40.50.280">
    <property type="entry name" value="Cobalamin-binding domain"/>
    <property type="match status" value="1"/>
</dbReference>
<dbReference type="CDD" id="cd01335">
    <property type="entry name" value="Radical_SAM"/>
    <property type="match status" value="1"/>
</dbReference>
<proteinExistence type="predicted"/>
<accession>A0A1I7BG72</accession>
<dbReference type="Gene3D" id="3.80.30.20">
    <property type="entry name" value="tm_1862 like domain"/>
    <property type="match status" value="1"/>
</dbReference>
<dbReference type="SFLD" id="SFLDS00029">
    <property type="entry name" value="Radical_SAM"/>
    <property type="match status" value="1"/>
</dbReference>
<dbReference type="SMART" id="SM00729">
    <property type="entry name" value="Elp3"/>
    <property type="match status" value="1"/>
</dbReference>
<organism evidence="9 10">
    <name type="scientific">Actinopolyspora righensis</name>
    <dbReference type="NCBI Taxonomy" id="995060"/>
    <lineage>
        <taxon>Bacteria</taxon>
        <taxon>Bacillati</taxon>
        <taxon>Actinomycetota</taxon>
        <taxon>Actinomycetes</taxon>
        <taxon>Actinopolysporales</taxon>
        <taxon>Actinopolysporaceae</taxon>
        <taxon>Actinopolyspora</taxon>
        <taxon>Actinopolyspora alba group</taxon>
    </lineage>
</organism>
<dbReference type="GO" id="GO:0031419">
    <property type="term" value="F:cobalamin binding"/>
    <property type="evidence" value="ECO:0007669"/>
    <property type="project" value="InterPro"/>
</dbReference>
<dbReference type="RefSeq" id="WP_092979931.1">
    <property type="nucleotide sequence ID" value="NZ_FPAT01000011.1"/>
</dbReference>
<keyword evidence="10" id="KW-1185">Reference proteome</keyword>
<keyword evidence="7" id="KW-0411">Iron-sulfur</keyword>
<keyword evidence="6" id="KW-0408">Iron</keyword>
<dbReference type="EMBL" id="FPAT01000011">
    <property type="protein sequence ID" value="SFT86185.1"/>
    <property type="molecule type" value="Genomic_DNA"/>
</dbReference>
<evidence type="ECO:0000256" key="3">
    <source>
        <dbReference type="ARBA" id="ARBA00022679"/>
    </source>
</evidence>
<dbReference type="InterPro" id="IPR006158">
    <property type="entry name" value="Cobalamin-bd"/>
</dbReference>
<comment type="cofactor">
    <cofactor evidence="1">
        <name>[4Fe-4S] cluster</name>
        <dbReference type="ChEBI" id="CHEBI:49883"/>
    </cofactor>
</comment>
<sequence>MKVILLYPEVADMARFKENRKEFPPFGVLYLAAVLEQTGHVTAIEKVTPFSQGMDLSHYDAVGFSLASSATYGYMLHARETATIRDDALIMVGGVHCNFYPRESIRDFQAHVATDGESEESMLEILNRADTKQFDGVAGVWWYKQGRLTRETSRPLIRDIDQLPLPARHLLPQEDFLMSDRLAGRDYRMAHVMFSRGCPFPCGFCAAGQTRIQYRSGHSARHELTHLIDTYGIEGFSIVDDNFIVNKNKVGDICDNITDLNLKWSALSRVDTVDEKLLKKMAASGCIEVKYGMESGSEPLLKAMRKNTTRDQIRRTIRATVDAGIEAKVFIIHGFPGEDNATTDDTITLLDELGSDLSRVSLFRFVPLPGTQVYDQADLYTVHGTHHQPDWDGEWEKFHIHHNERHWWGTSKQWNEVEESYHRLKQFIEQRWNKQA</sequence>
<dbReference type="STRING" id="995060.SAMN04487904_11133"/>
<evidence type="ECO:0000256" key="6">
    <source>
        <dbReference type="ARBA" id="ARBA00023004"/>
    </source>
</evidence>
<evidence type="ECO:0000256" key="7">
    <source>
        <dbReference type="ARBA" id="ARBA00023014"/>
    </source>
</evidence>
<dbReference type="PANTHER" id="PTHR43409">
    <property type="entry name" value="ANAEROBIC MAGNESIUM-PROTOPORPHYRIN IX MONOMETHYL ESTER CYCLASE-RELATED"/>
    <property type="match status" value="1"/>
</dbReference>
<dbReference type="AlphaFoldDB" id="A0A1I7BG72"/>
<dbReference type="PROSITE" id="PS51918">
    <property type="entry name" value="RADICAL_SAM"/>
    <property type="match status" value="1"/>
</dbReference>
<dbReference type="InterPro" id="IPR007197">
    <property type="entry name" value="rSAM"/>
</dbReference>
<dbReference type="SFLD" id="SFLDG01123">
    <property type="entry name" value="methyltransferase_(Class_B)"/>
    <property type="match status" value="1"/>
</dbReference>
<dbReference type="InterPro" id="IPR058240">
    <property type="entry name" value="rSAM_sf"/>
</dbReference>
<dbReference type="Proteomes" id="UP000199165">
    <property type="component" value="Unassembled WGS sequence"/>
</dbReference>
<dbReference type="InterPro" id="IPR034466">
    <property type="entry name" value="Methyltransferase_Class_B"/>
</dbReference>
<dbReference type="SUPFAM" id="SSF102114">
    <property type="entry name" value="Radical SAM enzymes"/>
    <property type="match status" value="1"/>
</dbReference>
<feature type="domain" description="Radical SAM core" evidence="8">
    <location>
        <begin position="184"/>
        <end position="411"/>
    </location>
</feature>
<dbReference type="InterPro" id="IPR051198">
    <property type="entry name" value="BchE-like"/>
</dbReference>
<keyword evidence="5" id="KW-0479">Metal-binding</keyword>
<evidence type="ECO:0000313" key="10">
    <source>
        <dbReference type="Proteomes" id="UP000199165"/>
    </source>
</evidence>
<dbReference type="GO" id="GO:0046872">
    <property type="term" value="F:metal ion binding"/>
    <property type="evidence" value="ECO:0007669"/>
    <property type="project" value="UniProtKB-KW"/>
</dbReference>
<name>A0A1I7BG72_9ACTN</name>
<protein>
    <submittedName>
        <fullName evidence="9">Radical SAM superfamily enzyme YgiQ, UPF0313 family</fullName>
    </submittedName>
</protein>
<dbReference type="Pfam" id="PF02310">
    <property type="entry name" value="B12-binding"/>
    <property type="match status" value="1"/>
</dbReference>
<evidence type="ECO:0000256" key="5">
    <source>
        <dbReference type="ARBA" id="ARBA00022723"/>
    </source>
</evidence>
<keyword evidence="3" id="KW-0808">Transferase</keyword>
<dbReference type="GO" id="GO:0005829">
    <property type="term" value="C:cytosol"/>
    <property type="evidence" value="ECO:0007669"/>
    <property type="project" value="TreeGrafter"/>
</dbReference>
<keyword evidence="4" id="KW-0949">S-adenosyl-L-methionine</keyword>